<dbReference type="AlphaFoldDB" id="A0AB34CQA7"/>
<proteinExistence type="predicted"/>
<gene>
    <name evidence="1" type="ORF">F3I20_01295</name>
</gene>
<dbReference type="InterPro" id="IPR045604">
    <property type="entry name" value="DUF6453"/>
</dbReference>
<dbReference type="EMBL" id="VWVM01000001">
    <property type="protein sequence ID" value="KAA6128966.1"/>
    <property type="molecule type" value="Genomic_DNA"/>
</dbReference>
<accession>A0AB34CQA7</accession>
<dbReference type="Proteomes" id="UP000324255">
    <property type="component" value="Unassembled WGS sequence"/>
</dbReference>
<evidence type="ECO:0000313" key="2">
    <source>
        <dbReference type="Proteomes" id="UP000324255"/>
    </source>
</evidence>
<keyword evidence="2" id="KW-1185">Reference proteome</keyword>
<dbReference type="RefSeq" id="WP_150019221.1">
    <property type="nucleotide sequence ID" value="NZ_VWVM01000001.1"/>
</dbReference>
<evidence type="ECO:0000313" key="1">
    <source>
        <dbReference type="EMBL" id="KAA6128966.1"/>
    </source>
</evidence>
<comment type="caution">
    <text evidence="1">The sequence shown here is derived from an EMBL/GenBank/DDBJ whole genome shotgun (WGS) entry which is preliminary data.</text>
</comment>
<organism evidence="1 2">
    <name type="scientific">Candidatus Pantoea gossypiicola</name>
    <dbReference type="NCBI Taxonomy" id="2608008"/>
    <lineage>
        <taxon>Bacteria</taxon>
        <taxon>Pseudomonadati</taxon>
        <taxon>Pseudomonadota</taxon>
        <taxon>Gammaproteobacteria</taxon>
        <taxon>Enterobacterales</taxon>
        <taxon>Erwiniaceae</taxon>
        <taxon>Pantoea</taxon>
    </lineage>
</organism>
<reference evidence="1 2" key="1">
    <citation type="submission" date="2019-09" db="EMBL/GenBank/DDBJ databases">
        <title>Genomic diversity of phyloplane-associated Pantoea species in Pakistan cotton crop.</title>
        <authorList>
            <person name="Tufail M.R."/>
            <person name="Cook D.R."/>
        </authorList>
    </citation>
    <scope>NUCLEOTIDE SEQUENCE [LARGE SCALE GENOMIC DNA]</scope>
    <source>
        <strain evidence="1 2">B_8</strain>
    </source>
</reference>
<name>A0AB34CQA7_9GAMM</name>
<sequence>MTYGLRITPDDGGKSLVLDGSTRYISYLASLSLKSGDKTRQVKAPPSGSAALVVPRKLVSVFPTVNQPVMYYLTGWSLAANGTFTYSVGGGDDVQRSTLDIADVDIFSVAGGAGVGGYGIRITNGADFMEVNDTSYLGYVTYRATISITDRWPIPAAVLALGSSYVVFARWNNTDNPLFLNRDNNSIEVYSAFAATEGSKVGGTVSNVQIVIVSCGYSPALPASGYGLVIRNAAGQITFSSKFPPVMYRGASYNFSYWQNFDTSGGEVLSWTSPTGDVSQPMIPLCSIGLQRGDYSRSQGGWQYRIVLYSGFKMSGNSVSVARARSAGSEAAVPMFVKAMQAACSLPCLDAADYF</sequence>
<protein>
    <submittedName>
        <fullName evidence="1">Uncharacterized protein</fullName>
    </submittedName>
</protein>
<dbReference type="Pfam" id="PF20051">
    <property type="entry name" value="DUF6453"/>
    <property type="match status" value="1"/>
</dbReference>